<dbReference type="InterPro" id="IPR036415">
    <property type="entry name" value="Lamin_tail_dom_sf"/>
</dbReference>
<dbReference type="RefSeq" id="WP_013718947.1">
    <property type="nucleotide sequence ID" value="NZ_CAJYDL010000001.1"/>
</dbReference>
<feature type="domain" description="LTD" evidence="2">
    <location>
        <begin position="20"/>
        <end position="129"/>
    </location>
</feature>
<evidence type="ECO:0000313" key="3">
    <source>
        <dbReference type="EMBL" id="NLJ23571.1"/>
    </source>
</evidence>
<dbReference type="AlphaFoldDB" id="A0A7K4AKP5"/>
<accession>A0A7K4AKP5</accession>
<dbReference type="OMA" id="WIGEIHI"/>
<dbReference type="Pfam" id="PF00932">
    <property type="entry name" value="LTD"/>
    <property type="match status" value="1"/>
</dbReference>
<dbReference type="PROSITE" id="PS51257">
    <property type="entry name" value="PROKAR_LIPOPROTEIN"/>
    <property type="match status" value="1"/>
</dbReference>
<evidence type="ECO:0000259" key="2">
    <source>
        <dbReference type="PROSITE" id="PS51841"/>
    </source>
</evidence>
<comment type="caution">
    <text evidence="3">The sequence shown here is derived from an EMBL/GenBank/DDBJ whole genome shotgun (WGS) entry which is preliminary data.</text>
</comment>
<dbReference type="Gene3D" id="2.60.40.1260">
    <property type="entry name" value="Lamin Tail domain"/>
    <property type="match status" value="1"/>
</dbReference>
<evidence type="ECO:0000256" key="1">
    <source>
        <dbReference type="SAM" id="MobiDB-lite"/>
    </source>
</evidence>
<dbReference type="Proteomes" id="UP000544742">
    <property type="component" value="Unassembled WGS sequence"/>
</dbReference>
<dbReference type="EMBL" id="JAAYUN010000199">
    <property type="protein sequence ID" value="NLJ23571.1"/>
    <property type="molecule type" value="Genomic_DNA"/>
</dbReference>
<name>A0A7K4AKP5_METSH</name>
<dbReference type="PROSITE" id="PS51841">
    <property type="entry name" value="LTD"/>
    <property type="match status" value="1"/>
</dbReference>
<dbReference type="SUPFAM" id="SSF74853">
    <property type="entry name" value="Lamin A/C globular tail domain"/>
    <property type="match status" value="1"/>
</dbReference>
<sequence length="155" mass="16462">MKSILKATCLAAALMILACSAMASVVVNEIELNPPEGGAEWIELFNSGNESVDISSWTAIITDGSWKGEFSPVPLGTILPAGGFYVLDGQESWNHTDGGYCTLYSASGEEVDRTALRLDSLGNDFTYGRNPDGYDTNTDGDWGLASATRGATNVR</sequence>
<organism evidence="3 4">
    <name type="scientific">Methanothrix soehngenii</name>
    <name type="common">Methanosaeta concilii</name>
    <dbReference type="NCBI Taxonomy" id="2223"/>
    <lineage>
        <taxon>Archaea</taxon>
        <taxon>Methanobacteriati</taxon>
        <taxon>Methanobacteriota</taxon>
        <taxon>Stenosarchaea group</taxon>
        <taxon>Methanomicrobia</taxon>
        <taxon>Methanotrichales</taxon>
        <taxon>Methanotrichaceae</taxon>
        <taxon>Methanothrix</taxon>
    </lineage>
</organism>
<feature type="region of interest" description="Disordered" evidence="1">
    <location>
        <begin position="136"/>
        <end position="155"/>
    </location>
</feature>
<protein>
    <submittedName>
        <fullName evidence="3">Lamin tail domain-containing protein</fullName>
    </submittedName>
</protein>
<reference evidence="3 4" key="1">
    <citation type="journal article" date="2020" name="Biotechnol. Biofuels">
        <title>New insights from the biogas microbiome by comprehensive genome-resolved metagenomics of nearly 1600 species originating from multiple anaerobic digesters.</title>
        <authorList>
            <person name="Campanaro S."/>
            <person name="Treu L."/>
            <person name="Rodriguez-R L.M."/>
            <person name="Kovalovszki A."/>
            <person name="Ziels R.M."/>
            <person name="Maus I."/>
            <person name="Zhu X."/>
            <person name="Kougias P.G."/>
            <person name="Basile A."/>
            <person name="Luo G."/>
            <person name="Schluter A."/>
            <person name="Konstantinidis K.T."/>
            <person name="Angelidaki I."/>
        </authorList>
    </citation>
    <scope>NUCLEOTIDE SEQUENCE [LARGE SCALE GENOMIC DNA]</scope>
    <source>
        <strain evidence="3">AS27yjCOA_157</strain>
    </source>
</reference>
<gene>
    <name evidence="3" type="ORF">GX426_10770</name>
</gene>
<dbReference type="InterPro" id="IPR001322">
    <property type="entry name" value="Lamin_tail_dom"/>
</dbReference>
<proteinExistence type="predicted"/>
<dbReference type="GeneID" id="10460822"/>
<evidence type="ECO:0000313" key="4">
    <source>
        <dbReference type="Proteomes" id="UP000544742"/>
    </source>
</evidence>